<dbReference type="InterPro" id="IPR019438">
    <property type="entry name" value="Q_salvage"/>
</dbReference>
<keyword evidence="1" id="KW-0378">Hydrolase</keyword>
<sequence length="339" mass="39095">MGNNQQQQQQDDIFNKVIESNKWLSENSKYVKINNEEIDNFIKTLSKEQYNKHSSLVTFPLNFSSIQQEVCFWFILDLINIGSGFRKELHEVSDRGAYETICYGLLVSTEVQQPDLPGIYTYRDSVVKPLIVNIHKILKESAEIIYRLGHSDFGAYVLSLYNVYDAEQGPLASTLVQALVDTFPAFKDEAKYTDGETTKTIYLEKKAQLLAADLYRRFKDTDARFNFIDVDRMSIFTDNVVPAVLRKLNILQVTDDTLVQQINQGRELPAQSPQEVELRGLAIYASRLIVQRAAQIFSSTPEENFIGNDVKLDYYLWSVGKQPEYRSFERHSTKQTLFY</sequence>
<dbReference type="GO" id="GO:0006400">
    <property type="term" value="P:tRNA modification"/>
    <property type="evidence" value="ECO:0007669"/>
    <property type="project" value="TreeGrafter"/>
</dbReference>
<keyword evidence="3" id="KW-1185">Reference proteome</keyword>
<evidence type="ECO:0000313" key="2">
    <source>
        <dbReference type="EMBL" id="EGG19481.1"/>
    </source>
</evidence>
<organism evidence="2 3">
    <name type="scientific">Cavenderia fasciculata</name>
    <name type="common">Slime mold</name>
    <name type="synonym">Dictyostelium fasciculatum</name>
    <dbReference type="NCBI Taxonomy" id="261658"/>
    <lineage>
        <taxon>Eukaryota</taxon>
        <taxon>Amoebozoa</taxon>
        <taxon>Evosea</taxon>
        <taxon>Eumycetozoa</taxon>
        <taxon>Dictyostelia</taxon>
        <taxon>Acytosteliales</taxon>
        <taxon>Cavenderiaceae</taxon>
        <taxon>Cavenderia</taxon>
    </lineage>
</organism>
<dbReference type="Proteomes" id="UP000007797">
    <property type="component" value="Unassembled WGS sequence"/>
</dbReference>
<dbReference type="PANTHER" id="PTHR21314">
    <property type="entry name" value="QUEUOSINE 5'-PHOSPHATE N-GLYCOSYLASE_HYDROLASE-RELATED"/>
    <property type="match status" value="1"/>
</dbReference>
<evidence type="ECO:0000256" key="1">
    <source>
        <dbReference type="RuleBase" id="RU365002"/>
    </source>
</evidence>
<protein>
    <recommendedName>
        <fullName evidence="1">Queuosine 5'-phosphate N-glycosylase/hydrolase</fullName>
        <ecNumber evidence="1">3.2.2.-</ecNumber>
    </recommendedName>
    <alternativeName>
        <fullName evidence="1">Queuosine-nucleotide N-glycosylase/hydrolase</fullName>
    </alternativeName>
</protein>
<comment type="catalytic activity">
    <reaction evidence="1">
        <text>queuosine 5'-phosphate + H2O = queuine + D-ribose 5-phosphate</text>
        <dbReference type="Rhea" id="RHEA:75387"/>
        <dbReference type="ChEBI" id="CHEBI:15377"/>
        <dbReference type="ChEBI" id="CHEBI:17433"/>
        <dbReference type="ChEBI" id="CHEBI:78346"/>
        <dbReference type="ChEBI" id="CHEBI:194371"/>
    </reaction>
    <physiologicalReaction direction="left-to-right" evidence="1">
        <dbReference type="Rhea" id="RHEA:75388"/>
    </physiologicalReaction>
</comment>
<dbReference type="PANTHER" id="PTHR21314:SF1">
    <property type="entry name" value="QUEUOSINE SALVAGE PROTEIN"/>
    <property type="match status" value="1"/>
</dbReference>
<name>F4PXH1_CACFS</name>
<dbReference type="Pfam" id="PF10343">
    <property type="entry name" value="Q_salvage"/>
    <property type="match status" value="1"/>
</dbReference>
<dbReference type="EC" id="3.2.2.-" evidence="1"/>
<evidence type="ECO:0000313" key="3">
    <source>
        <dbReference type="Proteomes" id="UP000007797"/>
    </source>
</evidence>
<dbReference type="GeneID" id="14871549"/>
<comment type="function">
    <text evidence="1">Catalyzes the hydrolysis of queuosine 5'-phosphate, releasing the nucleobase queuine (q). Is required for salvage of queuine from exogenous queuosine (Q) that is imported and then converted to queuosine 5'-phosphate intracellularly.</text>
</comment>
<dbReference type="KEGG" id="dfa:DFA_00058"/>
<gene>
    <name evidence="2" type="ORF">DFA_00058</name>
</gene>
<accession>F4PXH1</accession>
<dbReference type="OrthoDB" id="416777at2759"/>
<comment type="similarity">
    <text evidence="1">Belongs to the QNG1 protein family.</text>
</comment>
<dbReference type="EMBL" id="GL883014">
    <property type="protein sequence ID" value="EGG19481.1"/>
    <property type="molecule type" value="Genomic_DNA"/>
</dbReference>
<reference evidence="3" key="1">
    <citation type="journal article" date="2011" name="Genome Res.">
        <title>Phylogeny-wide analysis of social amoeba genomes highlights ancient origins for complex intercellular communication.</title>
        <authorList>
            <person name="Heidel A.J."/>
            <person name="Lawal H.M."/>
            <person name="Felder M."/>
            <person name="Schilde C."/>
            <person name="Helps N.R."/>
            <person name="Tunggal B."/>
            <person name="Rivero F."/>
            <person name="John U."/>
            <person name="Schleicher M."/>
            <person name="Eichinger L."/>
            <person name="Platzer M."/>
            <person name="Noegel A.A."/>
            <person name="Schaap P."/>
            <person name="Gloeckner G."/>
        </authorList>
    </citation>
    <scope>NUCLEOTIDE SEQUENCE [LARGE SCALE GENOMIC DNA]</scope>
    <source>
        <strain evidence="3">SH3</strain>
    </source>
</reference>
<dbReference type="OMA" id="VACIHRR"/>
<dbReference type="GO" id="GO:0016787">
    <property type="term" value="F:hydrolase activity"/>
    <property type="evidence" value="ECO:0007669"/>
    <property type="project" value="UniProtKB-KW"/>
</dbReference>
<dbReference type="AlphaFoldDB" id="F4PXH1"/>
<dbReference type="RefSeq" id="XP_004357775.1">
    <property type="nucleotide sequence ID" value="XM_004357718.1"/>
</dbReference>
<proteinExistence type="inferred from homology"/>